<reference evidence="1 2" key="1">
    <citation type="submission" date="2024-09" db="EMBL/GenBank/DDBJ databases">
        <title>Chromosome-scale assembly of Riccia fluitans.</title>
        <authorList>
            <person name="Paukszto L."/>
            <person name="Sawicki J."/>
            <person name="Karawczyk K."/>
            <person name="Piernik-Szablinska J."/>
            <person name="Szczecinska M."/>
            <person name="Mazdziarz M."/>
        </authorList>
    </citation>
    <scope>NUCLEOTIDE SEQUENCE [LARGE SCALE GENOMIC DNA]</scope>
    <source>
        <strain evidence="1">Rf_01</strain>
        <tissue evidence="1">Aerial parts of the thallus</tissue>
    </source>
</reference>
<gene>
    <name evidence="1" type="ORF">R1flu_008550</name>
</gene>
<sequence length="223" mass="24251">MVLLKKGIHLISARGIPGGILLRGVPPLNVPKALLASLIYRRFRADPPYCGSAPDSFFLSRVGASPSKLWGMGNTSFALILRVVDPHRTTNFSSLRVMRSLSELLGIGVRDIGPSGLWIRRREWLFSPTLELFEASPSYGARMLKGSQLSCFSFGVGGPRWTASGCTLRSGTSNQDPWRAWDGFVYPKCAGTKVATARAVFLLRASRFCRISGRGGSAMGPFV</sequence>
<dbReference type="Proteomes" id="UP001605036">
    <property type="component" value="Unassembled WGS sequence"/>
</dbReference>
<evidence type="ECO:0000313" key="2">
    <source>
        <dbReference type="Proteomes" id="UP001605036"/>
    </source>
</evidence>
<dbReference type="EMBL" id="JBHFFA010000005">
    <property type="protein sequence ID" value="KAL2624305.1"/>
    <property type="molecule type" value="Genomic_DNA"/>
</dbReference>
<evidence type="ECO:0000313" key="1">
    <source>
        <dbReference type="EMBL" id="KAL2624305.1"/>
    </source>
</evidence>
<comment type="caution">
    <text evidence="1">The sequence shown here is derived from an EMBL/GenBank/DDBJ whole genome shotgun (WGS) entry which is preliminary data.</text>
</comment>
<accession>A0ABD1YCN8</accession>
<dbReference type="AlphaFoldDB" id="A0ABD1YCN8"/>
<proteinExistence type="predicted"/>
<keyword evidence="2" id="KW-1185">Reference proteome</keyword>
<name>A0ABD1YCN8_9MARC</name>
<protein>
    <submittedName>
        <fullName evidence="1">Uncharacterized protein</fullName>
    </submittedName>
</protein>
<organism evidence="1 2">
    <name type="scientific">Riccia fluitans</name>
    <dbReference type="NCBI Taxonomy" id="41844"/>
    <lineage>
        <taxon>Eukaryota</taxon>
        <taxon>Viridiplantae</taxon>
        <taxon>Streptophyta</taxon>
        <taxon>Embryophyta</taxon>
        <taxon>Marchantiophyta</taxon>
        <taxon>Marchantiopsida</taxon>
        <taxon>Marchantiidae</taxon>
        <taxon>Marchantiales</taxon>
        <taxon>Ricciaceae</taxon>
        <taxon>Riccia</taxon>
    </lineage>
</organism>